<sequence length="158" mass="17420">MIAADALQKMMTEAFPVSPVPAVLFDARDLNPGGYLPGDVVSTFGGKHWVDVSLMDWRNSPGAGVVRDYLSVEAFVYYLPSALKASLEDPEFFLIGVECLLPMNKKREPKGEKWAEFSRALTAGQRACVVEFLKIGTEGEFADPSVPYESDIALRLWS</sequence>
<evidence type="ECO:0000313" key="2">
    <source>
        <dbReference type="Proteomes" id="UP000234456"/>
    </source>
</evidence>
<dbReference type="RefSeq" id="WP_102067731.1">
    <property type="nucleotide sequence ID" value="NZ_PKQE01000010.1"/>
</dbReference>
<dbReference type="AlphaFoldDB" id="A0A2N4TJI8"/>
<dbReference type="EMBL" id="PKQE01000010">
    <property type="protein sequence ID" value="PLC39841.1"/>
    <property type="molecule type" value="Genomic_DNA"/>
</dbReference>
<protein>
    <submittedName>
        <fullName evidence="1">Uncharacterized protein</fullName>
    </submittedName>
</protein>
<evidence type="ECO:0000313" key="1">
    <source>
        <dbReference type="EMBL" id="PLC39841.1"/>
    </source>
</evidence>
<comment type="caution">
    <text evidence="1">The sequence shown here is derived from an EMBL/GenBank/DDBJ whole genome shotgun (WGS) entry which is preliminary data.</text>
</comment>
<reference evidence="1 2" key="1">
    <citation type="submission" date="2017-12" db="EMBL/GenBank/DDBJ databases">
        <title>Draft genome sequence of Ralstonia pickettii 52.</title>
        <authorList>
            <person name="Zheng B."/>
        </authorList>
    </citation>
    <scope>NUCLEOTIDE SEQUENCE [LARGE SCALE GENOMIC DNA]</scope>
    <source>
        <strain evidence="1 2">52</strain>
    </source>
</reference>
<name>A0A2N4TJI8_RALPI</name>
<dbReference type="Proteomes" id="UP000234456">
    <property type="component" value="Unassembled WGS sequence"/>
</dbReference>
<organism evidence="1 2">
    <name type="scientific">Ralstonia pickettii</name>
    <name type="common">Burkholderia pickettii</name>
    <dbReference type="NCBI Taxonomy" id="329"/>
    <lineage>
        <taxon>Bacteria</taxon>
        <taxon>Pseudomonadati</taxon>
        <taxon>Pseudomonadota</taxon>
        <taxon>Betaproteobacteria</taxon>
        <taxon>Burkholderiales</taxon>
        <taxon>Burkholderiaceae</taxon>
        <taxon>Ralstonia</taxon>
    </lineage>
</organism>
<gene>
    <name evidence="1" type="ORF">C0Q88_25915</name>
</gene>
<proteinExistence type="predicted"/>
<accession>A0A2N4TJI8</accession>